<name>A0A5B9MAH5_9BACT</name>
<accession>A0A5B9MAH5</accession>
<organism evidence="1 2">
    <name type="scientific">Stieleria maiorica</name>
    <dbReference type="NCBI Taxonomy" id="2795974"/>
    <lineage>
        <taxon>Bacteria</taxon>
        <taxon>Pseudomonadati</taxon>
        <taxon>Planctomycetota</taxon>
        <taxon>Planctomycetia</taxon>
        <taxon>Pirellulales</taxon>
        <taxon>Pirellulaceae</taxon>
        <taxon>Stieleria</taxon>
    </lineage>
</organism>
<dbReference type="Gene3D" id="1.10.1330.10">
    <property type="entry name" value="Dockerin domain"/>
    <property type="match status" value="1"/>
</dbReference>
<dbReference type="InterPro" id="IPR002105">
    <property type="entry name" value="Dockerin_1_rpt"/>
</dbReference>
<protein>
    <submittedName>
        <fullName evidence="1">Beta propeller domain protein</fullName>
    </submittedName>
</protein>
<evidence type="ECO:0000313" key="2">
    <source>
        <dbReference type="Proteomes" id="UP000321353"/>
    </source>
</evidence>
<reference evidence="1 2" key="1">
    <citation type="submission" date="2019-02" db="EMBL/GenBank/DDBJ databases">
        <title>Planctomycetal bacteria perform biofilm scaping via a novel small molecule.</title>
        <authorList>
            <person name="Jeske O."/>
            <person name="Boedeker C."/>
            <person name="Wiegand S."/>
            <person name="Breitling P."/>
            <person name="Kallscheuer N."/>
            <person name="Jogler M."/>
            <person name="Rohde M."/>
            <person name="Petersen J."/>
            <person name="Medema M.H."/>
            <person name="Surup F."/>
            <person name="Jogler C."/>
        </authorList>
    </citation>
    <scope>NUCLEOTIDE SEQUENCE [LARGE SCALE GENOMIC DNA]</scope>
    <source>
        <strain evidence="1 2">Mal15</strain>
    </source>
</reference>
<sequence>MKRRQHRLESLESRYLLAGESLSFLENASYLASGAAGQDAPMDAMREAILRLAQQEYGSQFGTYASSPQCFCITWDPFPSFLIDPHSANVQFSTVASNQNEVDDQSLVTNDDQHLYQLIGGDLVITRTNPDGSLQFLSRTSFTGRPTNLHLSNDRLTVIAEDSESESVGVLTVFDVSRRDHPHVVQTLHFEGDLLHSQLIDNQLVVAARPPRTLLPTLEKHSVSGSLYWETEQQFRDRISDNFAELLGERLPYYSARKGGHDFSRSGPLVTPEQIAGLSTFNELTVFFSVDLGGDEPGISSSKGILLNRELAHRTYQYSGEIEAFIPDHNHFVETSDGFYWINGTNGYSGEFPRETTLHRFRVNTDDGSLEVIADTSVQSRLADHVVFSATDHSLVAAEHWIEYQNDVPYGTRIHVSRFEQQGETFLVEEEELSLDASMTSIHLHDDSLFAVEYTDADWFPIEPSQTVIHTAELFDDLENDWSAQPIQLPGFQTYLNFIEPDRLLAIGAEMNTQAAFPNPTFLSLYELNDGSPRLLDQVELAGQSAGTVSGSADSFLVFDDQETFAFPVRIEDQSGWNNGVWAGGEALSIVTIDSGQELFDSFTSSGQHLHNQVVRRTIEIGDCYYSVSDAGIMSGKADAEGVVDSVFFSGDHEIHSVDSELEQLRIIETEARNLLSQNHSLGPETLVALGFDHGSSFDQAVFDDGTAKYLVRIDDDGLTLIDQQFRYQTNIYHNLQLPTDANLDGETTPSDALVVINALAISAGGEDSRTQPLRSLMPANESRLDTNNDQVISPIDALLVINYLARMQSEAAGEELIRSVRLQVIDDALRDDQWIGSLF</sequence>
<dbReference type="Proteomes" id="UP000321353">
    <property type="component" value="Chromosome"/>
</dbReference>
<keyword evidence="2" id="KW-1185">Reference proteome</keyword>
<gene>
    <name evidence="1" type="ORF">Mal15_23420</name>
</gene>
<dbReference type="GO" id="GO:0000272">
    <property type="term" value="P:polysaccharide catabolic process"/>
    <property type="evidence" value="ECO:0007669"/>
    <property type="project" value="InterPro"/>
</dbReference>
<proteinExistence type="predicted"/>
<dbReference type="GO" id="GO:0004553">
    <property type="term" value="F:hydrolase activity, hydrolyzing O-glycosyl compounds"/>
    <property type="evidence" value="ECO:0007669"/>
    <property type="project" value="InterPro"/>
</dbReference>
<dbReference type="InterPro" id="IPR019198">
    <property type="entry name" value="Beta_propeller_containing"/>
</dbReference>
<dbReference type="Pfam" id="PF00404">
    <property type="entry name" value="Dockerin_1"/>
    <property type="match status" value="1"/>
</dbReference>
<dbReference type="Pfam" id="PF09826">
    <property type="entry name" value="Beta_propel"/>
    <property type="match status" value="1"/>
</dbReference>
<dbReference type="InterPro" id="IPR036439">
    <property type="entry name" value="Dockerin_dom_sf"/>
</dbReference>
<dbReference type="AlphaFoldDB" id="A0A5B9MAH5"/>
<evidence type="ECO:0000313" key="1">
    <source>
        <dbReference type="EMBL" id="QEF98291.1"/>
    </source>
</evidence>
<dbReference type="KEGG" id="smam:Mal15_23420"/>
<dbReference type="EMBL" id="CP036264">
    <property type="protein sequence ID" value="QEF98291.1"/>
    <property type="molecule type" value="Genomic_DNA"/>
</dbReference>
<dbReference type="RefSeq" id="WP_147867836.1">
    <property type="nucleotide sequence ID" value="NZ_CP036264.1"/>
</dbReference>